<organism evidence="2 3">
    <name type="scientific">Drosophila madeirensis</name>
    <name type="common">Fruit fly</name>
    <dbReference type="NCBI Taxonomy" id="30013"/>
    <lineage>
        <taxon>Eukaryota</taxon>
        <taxon>Metazoa</taxon>
        <taxon>Ecdysozoa</taxon>
        <taxon>Arthropoda</taxon>
        <taxon>Hexapoda</taxon>
        <taxon>Insecta</taxon>
        <taxon>Pterygota</taxon>
        <taxon>Neoptera</taxon>
        <taxon>Endopterygota</taxon>
        <taxon>Diptera</taxon>
        <taxon>Brachycera</taxon>
        <taxon>Muscomorpha</taxon>
        <taxon>Ephydroidea</taxon>
        <taxon>Drosophilidae</taxon>
        <taxon>Drosophila</taxon>
        <taxon>Sophophora</taxon>
    </lineage>
</organism>
<dbReference type="EMBL" id="AP029263">
    <property type="protein sequence ID" value="BFF90025.1"/>
    <property type="molecule type" value="Genomic_DNA"/>
</dbReference>
<feature type="domain" description="DUF4729" evidence="1">
    <location>
        <begin position="1"/>
        <end position="220"/>
    </location>
</feature>
<dbReference type="Proteomes" id="UP001500889">
    <property type="component" value="Chromosome O"/>
</dbReference>
<evidence type="ECO:0000313" key="3">
    <source>
        <dbReference type="Proteomes" id="UP001500889"/>
    </source>
</evidence>
<dbReference type="AlphaFoldDB" id="A0AAU9EU15"/>
<protein>
    <recommendedName>
        <fullName evidence="1">DUF4729 domain-containing protein</fullName>
    </recommendedName>
</protein>
<accession>A0AAU9EU15</accession>
<proteinExistence type="predicted"/>
<sequence>MTHFLSSHCRRMEELWMGVRMVCLFSPVCYPPRQNYCICLLAILEGKHMTTSHRPRYIRNLGLPTRELYFAELVAVMFTKIDKSEVLCEGIERDQLDESETPRAAQDLPRSIVELKPREDNDMKSTIESITPRDGPMVLHQPPVDHNQLYIFWLMSHDKLPRDVKVRLYIYALEHGVCGGNRNLIQPIRMSEFINVPNMLRHHEDTCLILYHPTMAEISNSFKDIIYVDARPVYGERYSAHESADEMWSLQP</sequence>
<gene>
    <name evidence="2" type="ORF">DMAD_08631</name>
</gene>
<dbReference type="InterPro" id="IPR031732">
    <property type="entry name" value="DUF4729"/>
</dbReference>
<evidence type="ECO:0000259" key="1">
    <source>
        <dbReference type="Pfam" id="PF15866"/>
    </source>
</evidence>
<name>A0AAU9EU15_DROMD</name>
<evidence type="ECO:0000313" key="2">
    <source>
        <dbReference type="EMBL" id="BFF90025.1"/>
    </source>
</evidence>
<dbReference type="Pfam" id="PF15866">
    <property type="entry name" value="DUF4729"/>
    <property type="match status" value="1"/>
</dbReference>
<reference evidence="2 3" key="1">
    <citation type="submission" date="2024-02" db="EMBL/GenBank/DDBJ databases">
        <title>A chromosome-level genome assembly of Drosophila madeirensis, a fruit fly species endemic to Madeira island.</title>
        <authorList>
            <person name="Tomihara K."/>
            <person name="Llopart A."/>
            <person name="Yamamoto D."/>
        </authorList>
    </citation>
    <scope>NUCLEOTIDE SEQUENCE [LARGE SCALE GENOMIC DNA]</scope>
    <source>
        <strain evidence="2 3">RF1</strain>
    </source>
</reference>
<keyword evidence="3" id="KW-1185">Reference proteome</keyword>